<dbReference type="SUPFAM" id="SSF46785">
    <property type="entry name" value="Winged helix' DNA-binding domain"/>
    <property type="match status" value="1"/>
</dbReference>
<dbReference type="SUPFAM" id="SSF53383">
    <property type="entry name" value="PLP-dependent transferases"/>
    <property type="match status" value="1"/>
</dbReference>
<organism evidence="9 10">
    <name type="scientific">Amycolatopsis thermophila</name>
    <dbReference type="NCBI Taxonomy" id="206084"/>
    <lineage>
        <taxon>Bacteria</taxon>
        <taxon>Bacillati</taxon>
        <taxon>Actinomycetota</taxon>
        <taxon>Actinomycetes</taxon>
        <taxon>Pseudonocardiales</taxon>
        <taxon>Pseudonocardiaceae</taxon>
        <taxon>Amycolatopsis</taxon>
    </lineage>
</organism>
<reference evidence="9 10" key="1">
    <citation type="submission" date="2023-07" db="EMBL/GenBank/DDBJ databases">
        <title>Sequencing the genomes of 1000 actinobacteria strains.</title>
        <authorList>
            <person name="Klenk H.-P."/>
        </authorList>
    </citation>
    <scope>NUCLEOTIDE SEQUENCE [LARGE SCALE GENOMIC DNA]</scope>
    <source>
        <strain evidence="9 10">DSM 45805</strain>
    </source>
</reference>
<dbReference type="InterPro" id="IPR036390">
    <property type="entry name" value="WH_DNA-bd_sf"/>
</dbReference>
<dbReference type="InterPro" id="IPR000524">
    <property type="entry name" value="Tscrpt_reg_HTH_GntR"/>
</dbReference>
<dbReference type="InterPro" id="IPR036388">
    <property type="entry name" value="WH-like_DNA-bd_sf"/>
</dbReference>
<dbReference type="Gene3D" id="1.10.10.10">
    <property type="entry name" value="Winged helix-like DNA-binding domain superfamily/Winged helix DNA-binding domain"/>
    <property type="match status" value="1"/>
</dbReference>
<dbReference type="InterPro" id="IPR015424">
    <property type="entry name" value="PyrdxlP-dep_Trfase"/>
</dbReference>
<dbReference type="InterPro" id="IPR004839">
    <property type="entry name" value="Aminotransferase_I/II_large"/>
</dbReference>
<sequence>MHAGRLAELLGRWSSGTDALYLKLAGRLERLIERGEIPADGQLPTERALAAELAISRNTAVAAYDVLRDHGLVERRRGSGTFVRRPPRPGRGVVGEFNPMFLHLLDPVPDLIDLTCAAPPQPAYLPEVVAGAAERVADFGIGYYPSGIPELRQAIADRYTADGVPTTAGQVVVTSGAQQAISLLTQLFLRPGDVVAAEELTYPGALDAFRGSGARILGVPLTPDGASVAGLAEVVPRARMVYLVPAFHNPTGAVLPAASCRRVVALCEAHGVPLIDDHVLADLALDGARPAPLARYGPVISVGSLSKLIWGGVRIGWIRADERTAADLSRLKAVADLGTDVVAQAIGLGLFERLDSLRAQRCRELRASRDQVVRDLRASLPSWEFRVPEGGQTLWVRLPGVDSRRFAQFALRYGVALLEGTSLAAHESSGEHIRLPFTPTRDALSEAVRRLRKAWADFPGANGAALALERDGGVREADGHATFSAQRDDGPAGPGSPVRPRREHLR</sequence>
<feature type="region of interest" description="Disordered" evidence="7">
    <location>
        <begin position="477"/>
        <end position="506"/>
    </location>
</feature>
<dbReference type="InterPro" id="IPR051446">
    <property type="entry name" value="HTH_trans_reg/aminotransferase"/>
</dbReference>
<dbReference type="CDD" id="cd07377">
    <property type="entry name" value="WHTH_GntR"/>
    <property type="match status" value="1"/>
</dbReference>
<evidence type="ECO:0000313" key="9">
    <source>
        <dbReference type="EMBL" id="MDQ0379982.1"/>
    </source>
</evidence>
<evidence type="ECO:0000256" key="6">
    <source>
        <dbReference type="ARBA" id="ARBA00023194"/>
    </source>
</evidence>
<evidence type="ECO:0000259" key="8">
    <source>
        <dbReference type="PROSITE" id="PS50949"/>
    </source>
</evidence>
<comment type="similarity">
    <text evidence="1">In the C-terminal section; belongs to the class-I pyridoxal-phosphate-dependent aminotransferase family.</text>
</comment>
<keyword evidence="4 9" id="KW-0238">DNA-binding</keyword>
<evidence type="ECO:0000256" key="7">
    <source>
        <dbReference type="SAM" id="MobiDB-lite"/>
    </source>
</evidence>
<dbReference type="SMART" id="SM00345">
    <property type="entry name" value="HTH_GNTR"/>
    <property type="match status" value="1"/>
</dbReference>
<dbReference type="GO" id="GO:0003677">
    <property type="term" value="F:DNA binding"/>
    <property type="evidence" value="ECO:0007669"/>
    <property type="project" value="UniProtKB-KW"/>
</dbReference>
<dbReference type="PRINTS" id="PR00035">
    <property type="entry name" value="HTHGNTR"/>
</dbReference>
<accession>A0ABU0EXE2</accession>
<gene>
    <name evidence="9" type="ORF">FB470_003976</name>
</gene>
<dbReference type="PANTHER" id="PTHR46577:SF1">
    <property type="entry name" value="HTH-TYPE TRANSCRIPTIONAL REGULATORY PROTEIN GABR"/>
    <property type="match status" value="1"/>
</dbReference>
<keyword evidence="2" id="KW-0663">Pyridoxal phosphate</keyword>
<evidence type="ECO:0000256" key="1">
    <source>
        <dbReference type="ARBA" id="ARBA00005384"/>
    </source>
</evidence>
<dbReference type="PROSITE" id="PS50949">
    <property type="entry name" value="HTH_GNTR"/>
    <property type="match status" value="1"/>
</dbReference>
<protein>
    <submittedName>
        <fullName evidence="9">DNA-binding transcriptional MocR family regulator</fullName>
    </submittedName>
</protein>
<keyword evidence="5" id="KW-0804">Transcription</keyword>
<dbReference type="InterPro" id="IPR015422">
    <property type="entry name" value="PyrdxlP-dep_Trfase_small"/>
</dbReference>
<dbReference type="Pfam" id="PF00392">
    <property type="entry name" value="GntR"/>
    <property type="match status" value="1"/>
</dbReference>
<keyword evidence="3" id="KW-0805">Transcription regulation</keyword>
<evidence type="ECO:0000256" key="3">
    <source>
        <dbReference type="ARBA" id="ARBA00023015"/>
    </source>
</evidence>
<evidence type="ECO:0000313" key="10">
    <source>
        <dbReference type="Proteomes" id="UP001229651"/>
    </source>
</evidence>
<dbReference type="Pfam" id="PF00155">
    <property type="entry name" value="Aminotran_1_2"/>
    <property type="match status" value="1"/>
</dbReference>
<dbReference type="InterPro" id="IPR015421">
    <property type="entry name" value="PyrdxlP-dep_Trfase_major"/>
</dbReference>
<dbReference type="Proteomes" id="UP001229651">
    <property type="component" value="Unassembled WGS sequence"/>
</dbReference>
<dbReference type="Gene3D" id="3.90.1150.10">
    <property type="entry name" value="Aspartate Aminotransferase, domain 1"/>
    <property type="match status" value="1"/>
</dbReference>
<evidence type="ECO:0000256" key="5">
    <source>
        <dbReference type="ARBA" id="ARBA00023163"/>
    </source>
</evidence>
<keyword evidence="10" id="KW-1185">Reference proteome</keyword>
<evidence type="ECO:0000256" key="4">
    <source>
        <dbReference type="ARBA" id="ARBA00023125"/>
    </source>
</evidence>
<name>A0ABU0EXE2_9PSEU</name>
<dbReference type="CDD" id="cd00609">
    <property type="entry name" value="AAT_like"/>
    <property type="match status" value="1"/>
</dbReference>
<comment type="caution">
    <text evidence="9">The sequence shown here is derived from an EMBL/GenBank/DDBJ whole genome shotgun (WGS) entry which is preliminary data.</text>
</comment>
<proteinExistence type="inferred from homology"/>
<evidence type="ECO:0000256" key="2">
    <source>
        <dbReference type="ARBA" id="ARBA00022898"/>
    </source>
</evidence>
<dbReference type="PANTHER" id="PTHR46577">
    <property type="entry name" value="HTH-TYPE TRANSCRIPTIONAL REGULATORY PROTEIN GABR"/>
    <property type="match status" value="1"/>
</dbReference>
<dbReference type="EMBL" id="JAUSUT010000001">
    <property type="protein sequence ID" value="MDQ0379982.1"/>
    <property type="molecule type" value="Genomic_DNA"/>
</dbReference>
<dbReference type="Gene3D" id="3.40.640.10">
    <property type="entry name" value="Type I PLP-dependent aspartate aminotransferase-like (Major domain)"/>
    <property type="match status" value="1"/>
</dbReference>
<keyword evidence="6" id="KW-0045">Antibiotic biosynthesis</keyword>
<dbReference type="RefSeq" id="WP_306993631.1">
    <property type="nucleotide sequence ID" value="NZ_JAUSUT010000001.1"/>
</dbReference>
<feature type="domain" description="HTH gntR-type" evidence="8">
    <location>
        <begin position="18"/>
        <end position="86"/>
    </location>
</feature>